<dbReference type="Gene3D" id="1.10.510.10">
    <property type="entry name" value="Transferase(Phosphotransferase) domain 1"/>
    <property type="match status" value="1"/>
</dbReference>
<keyword evidence="5" id="KW-0067">ATP-binding</keyword>
<evidence type="ECO:0000256" key="7">
    <source>
        <dbReference type="ARBA" id="ARBA00023137"/>
    </source>
</evidence>
<dbReference type="GeneID" id="6756779"/>
<reference evidence="9 10" key="1">
    <citation type="journal article" date="2008" name="Nature">
        <title>The Trichoplax genome and the nature of placozoans.</title>
        <authorList>
            <person name="Srivastava M."/>
            <person name="Begovic E."/>
            <person name="Chapman J."/>
            <person name="Putnam N.H."/>
            <person name="Hellsten U."/>
            <person name="Kawashima T."/>
            <person name="Kuo A."/>
            <person name="Mitros T."/>
            <person name="Salamov A."/>
            <person name="Carpenter M.L."/>
            <person name="Signorovitch A.Y."/>
            <person name="Moreno M.A."/>
            <person name="Kamm K."/>
            <person name="Grimwood J."/>
            <person name="Schmutz J."/>
            <person name="Shapiro H."/>
            <person name="Grigoriev I.V."/>
            <person name="Buss L.W."/>
            <person name="Schierwater B."/>
            <person name="Dellaporta S.L."/>
            <person name="Rokhsar D.S."/>
        </authorList>
    </citation>
    <scope>NUCLEOTIDE SEQUENCE [LARGE SCALE GENOMIC DNA]</scope>
    <source>
        <strain evidence="9 10">Grell-BS-1999</strain>
    </source>
</reference>
<evidence type="ECO:0000256" key="2">
    <source>
        <dbReference type="ARBA" id="ARBA00022679"/>
    </source>
</evidence>
<dbReference type="GO" id="GO:0005524">
    <property type="term" value="F:ATP binding"/>
    <property type="evidence" value="ECO:0007669"/>
    <property type="project" value="UniProtKB-KW"/>
</dbReference>
<evidence type="ECO:0000256" key="3">
    <source>
        <dbReference type="ARBA" id="ARBA00022741"/>
    </source>
</evidence>
<dbReference type="InterPro" id="IPR050122">
    <property type="entry name" value="RTK"/>
</dbReference>
<dbReference type="AlphaFoldDB" id="B3S5N3"/>
<dbReference type="OrthoDB" id="6077854at2759"/>
<dbReference type="OMA" id="INEGHRI"/>
<evidence type="ECO:0000259" key="8">
    <source>
        <dbReference type="PROSITE" id="PS50011"/>
    </source>
</evidence>
<keyword evidence="6" id="KW-0472">Membrane</keyword>
<feature type="domain" description="Protein kinase" evidence="8">
    <location>
        <begin position="1"/>
        <end position="249"/>
    </location>
</feature>
<dbReference type="PANTHER" id="PTHR24416:SF600">
    <property type="entry name" value="PDGF- AND VEGF-RECEPTOR RELATED, ISOFORM J"/>
    <property type="match status" value="1"/>
</dbReference>
<organism evidence="9 10">
    <name type="scientific">Trichoplax adhaerens</name>
    <name type="common">Trichoplax reptans</name>
    <dbReference type="NCBI Taxonomy" id="10228"/>
    <lineage>
        <taxon>Eukaryota</taxon>
        <taxon>Metazoa</taxon>
        <taxon>Placozoa</taxon>
        <taxon>Uniplacotomia</taxon>
        <taxon>Trichoplacea</taxon>
        <taxon>Trichoplacidae</taxon>
        <taxon>Trichoplax</taxon>
    </lineage>
</organism>
<dbReference type="GO" id="GO:0043235">
    <property type="term" value="C:receptor complex"/>
    <property type="evidence" value="ECO:0000318"/>
    <property type="project" value="GO_Central"/>
</dbReference>
<keyword evidence="10" id="KW-1185">Reference proteome</keyword>
<evidence type="ECO:0000256" key="5">
    <source>
        <dbReference type="ARBA" id="ARBA00022840"/>
    </source>
</evidence>
<evidence type="ECO:0000256" key="6">
    <source>
        <dbReference type="ARBA" id="ARBA00023136"/>
    </source>
</evidence>
<dbReference type="HOGENOM" id="CLU_000288_7_40_1"/>
<keyword evidence="2" id="KW-0808">Transferase</keyword>
<keyword evidence="7" id="KW-0829">Tyrosine-protein kinase</keyword>
<dbReference type="eggNOG" id="KOG4278">
    <property type="taxonomic scope" value="Eukaryota"/>
</dbReference>
<evidence type="ECO:0000256" key="1">
    <source>
        <dbReference type="ARBA" id="ARBA00004308"/>
    </source>
</evidence>
<dbReference type="PRINTS" id="PR00109">
    <property type="entry name" value="TYRKINASE"/>
</dbReference>
<name>B3S5N3_TRIAD</name>
<dbReference type="GO" id="GO:0007169">
    <property type="term" value="P:cell surface receptor protein tyrosine kinase signaling pathway"/>
    <property type="evidence" value="ECO:0000318"/>
    <property type="project" value="GO_Central"/>
</dbReference>
<dbReference type="CDD" id="cd00192">
    <property type="entry name" value="PTKc"/>
    <property type="match status" value="1"/>
</dbReference>
<dbReference type="InParanoid" id="B3S5N3"/>
<evidence type="ECO:0000313" key="10">
    <source>
        <dbReference type="Proteomes" id="UP000009022"/>
    </source>
</evidence>
<dbReference type="GO" id="GO:0030182">
    <property type="term" value="P:neuron differentiation"/>
    <property type="evidence" value="ECO:0007669"/>
    <property type="project" value="UniProtKB-ARBA"/>
</dbReference>
<dbReference type="GO" id="GO:0005886">
    <property type="term" value="C:plasma membrane"/>
    <property type="evidence" value="ECO:0000318"/>
    <property type="project" value="GO_Central"/>
</dbReference>
<comment type="subcellular location">
    <subcellularLocation>
        <location evidence="1">Endomembrane system</location>
    </subcellularLocation>
</comment>
<dbReference type="CTD" id="6756779"/>
<dbReference type="GO" id="GO:0004714">
    <property type="term" value="F:transmembrane receptor protein tyrosine kinase activity"/>
    <property type="evidence" value="ECO:0000318"/>
    <property type="project" value="GO_Central"/>
</dbReference>
<dbReference type="GO" id="GO:0048468">
    <property type="term" value="P:cell development"/>
    <property type="evidence" value="ECO:0007669"/>
    <property type="project" value="UniProtKB-ARBA"/>
</dbReference>
<dbReference type="FunFam" id="1.10.510.10:FF:001512">
    <property type="entry name" value="Receptor tyrosine-protein kinase erbB-2"/>
    <property type="match status" value="1"/>
</dbReference>
<sequence>MEKLGELGSGQYGTVYSAYWHQGDGKKDILKEANIMLNLNHPNIVRLLGMSIQPLVLIQELVVMGSLIDHVRSCAEKSITIALEIKLGWAKQIAAGMAYVQSKNIVHGDLAARNILMQSETVVKITDFGLASTTDRYINNPSDAKEDANRLFPIRWYAFESLFDKVYTSKSDVWSFGVLLWEVFSDGQQPYKDIPSVREIMDYLIAEKRLILPRGCPTDICNIMNTCWKRKPEDRPTFAKLQQTIDELIQSC</sequence>
<dbReference type="InterPro" id="IPR011009">
    <property type="entry name" value="Kinase-like_dom_sf"/>
</dbReference>
<gene>
    <name evidence="9" type="ORF">TRIADDRAFT_50752</name>
</gene>
<dbReference type="Proteomes" id="UP000009022">
    <property type="component" value="Unassembled WGS sequence"/>
</dbReference>
<dbReference type="InterPro" id="IPR001245">
    <property type="entry name" value="Ser-Thr/Tyr_kinase_cat_dom"/>
</dbReference>
<dbReference type="PROSITE" id="PS50011">
    <property type="entry name" value="PROTEIN_KINASE_DOM"/>
    <property type="match status" value="1"/>
</dbReference>
<protein>
    <recommendedName>
        <fullName evidence="8">Protein kinase domain-containing protein</fullName>
    </recommendedName>
</protein>
<keyword evidence="4" id="KW-0418">Kinase</keyword>
<dbReference type="InterPro" id="IPR000719">
    <property type="entry name" value="Prot_kinase_dom"/>
</dbReference>
<dbReference type="STRING" id="10228.B3S5N3"/>
<dbReference type="PROSITE" id="PS00109">
    <property type="entry name" value="PROTEIN_KINASE_TYR"/>
    <property type="match status" value="1"/>
</dbReference>
<dbReference type="SUPFAM" id="SSF56112">
    <property type="entry name" value="Protein kinase-like (PK-like)"/>
    <property type="match status" value="1"/>
</dbReference>
<proteinExistence type="predicted"/>
<dbReference type="Pfam" id="PF07714">
    <property type="entry name" value="PK_Tyr_Ser-Thr"/>
    <property type="match status" value="1"/>
</dbReference>
<dbReference type="PhylomeDB" id="B3S5N3"/>
<dbReference type="InterPro" id="IPR008266">
    <property type="entry name" value="Tyr_kinase_AS"/>
</dbReference>
<accession>B3S5N3</accession>
<dbReference type="KEGG" id="tad:TRIADDRAFT_50752"/>
<dbReference type="EMBL" id="DS985251">
    <property type="protein sequence ID" value="EDV21930.1"/>
    <property type="molecule type" value="Genomic_DNA"/>
</dbReference>
<dbReference type="GO" id="GO:0012505">
    <property type="term" value="C:endomembrane system"/>
    <property type="evidence" value="ECO:0007669"/>
    <property type="project" value="UniProtKB-SubCell"/>
</dbReference>
<keyword evidence="3" id="KW-0547">Nucleotide-binding</keyword>
<dbReference type="RefSeq" id="XP_002115567.1">
    <property type="nucleotide sequence ID" value="XM_002115531.1"/>
</dbReference>
<dbReference type="PANTHER" id="PTHR24416">
    <property type="entry name" value="TYROSINE-PROTEIN KINASE RECEPTOR"/>
    <property type="match status" value="1"/>
</dbReference>
<evidence type="ECO:0000313" key="9">
    <source>
        <dbReference type="EMBL" id="EDV21930.1"/>
    </source>
</evidence>
<dbReference type="PIRSF" id="PIRSF000654">
    <property type="entry name" value="Integrin-linked_kinase"/>
    <property type="match status" value="1"/>
</dbReference>
<dbReference type="GO" id="GO:0050793">
    <property type="term" value="P:regulation of developmental process"/>
    <property type="evidence" value="ECO:0007669"/>
    <property type="project" value="UniProtKB-ARBA"/>
</dbReference>
<evidence type="ECO:0000256" key="4">
    <source>
        <dbReference type="ARBA" id="ARBA00022777"/>
    </source>
</evidence>